<protein>
    <recommendedName>
        <fullName evidence="3 9">Flagellar biosynthetic protein FliR</fullName>
    </recommendedName>
</protein>
<evidence type="ECO:0000256" key="3">
    <source>
        <dbReference type="ARBA" id="ARBA00021717"/>
    </source>
</evidence>
<dbReference type="PRINTS" id="PR00953">
    <property type="entry name" value="TYPE3IMRPROT"/>
</dbReference>
<keyword evidence="12" id="KW-1185">Reference proteome</keyword>
<feature type="transmembrane region" description="Helical" evidence="10">
    <location>
        <begin position="214"/>
        <end position="240"/>
    </location>
</feature>
<dbReference type="PANTHER" id="PTHR30065:SF1">
    <property type="entry name" value="SURFACE PRESENTATION OF ANTIGENS PROTEIN SPAR"/>
    <property type="match status" value="1"/>
</dbReference>
<feature type="transmembrane region" description="Helical" evidence="10">
    <location>
        <begin position="180"/>
        <end position="202"/>
    </location>
</feature>
<reference evidence="12" key="1">
    <citation type="journal article" date="2019" name="Int. J. Syst. Evol. Microbiol.">
        <title>The Global Catalogue of Microorganisms (GCM) 10K type strain sequencing project: providing services to taxonomists for standard genome sequencing and annotation.</title>
        <authorList>
            <consortium name="The Broad Institute Genomics Platform"/>
            <consortium name="The Broad Institute Genome Sequencing Center for Infectious Disease"/>
            <person name="Wu L."/>
            <person name="Ma J."/>
        </authorList>
    </citation>
    <scope>NUCLEOTIDE SEQUENCE [LARGE SCALE GENOMIC DNA]</scope>
    <source>
        <strain evidence="12">CGMCC 1.15790</strain>
    </source>
</reference>
<evidence type="ECO:0000256" key="10">
    <source>
        <dbReference type="RuleBase" id="RU362071"/>
    </source>
</evidence>
<evidence type="ECO:0000313" key="12">
    <source>
        <dbReference type="Proteomes" id="UP001596143"/>
    </source>
</evidence>
<feature type="transmembrane region" description="Helical" evidence="10">
    <location>
        <begin position="91"/>
        <end position="112"/>
    </location>
</feature>
<accession>A0ABW0U4N5</accession>
<keyword evidence="11" id="KW-0969">Cilium</keyword>
<dbReference type="Proteomes" id="UP001596143">
    <property type="component" value="Unassembled WGS sequence"/>
</dbReference>
<comment type="function">
    <text evidence="1 10">Role in flagellar biosynthesis.</text>
</comment>
<keyword evidence="11" id="KW-0966">Cell projection</keyword>
<dbReference type="Pfam" id="PF01311">
    <property type="entry name" value="Bac_export_1"/>
    <property type="match status" value="1"/>
</dbReference>
<keyword evidence="11" id="KW-0282">Flagellum</keyword>
<dbReference type="EMBL" id="JBHSPF010000018">
    <property type="protein sequence ID" value="MFC5628098.1"/>
    <property type="molecule type" value="Genomic_DNA"/>
</dbReference>
<keyword evidence="5 10" id="KW-0812">Transmembrane</keyword>
<dbReference type="PANTHER" id="PTHR30065">
    <property type="entry name" value="FLAGELLAR BIOSYNTHETIC PROTEIN FLIR"/>
    <property type="match status" value="1"/>
</dbReference>
<proteinExistence type="inferred from homology"/>
<evidence type="ECO:0000256" key="2">
    <source>
        <dbReference type="ARBA" id="ARBA00009772"/>
    </source>
</evidence>
<comment type="similarity">
    <text evidence="2 10">Belongs to the FliR/MopE/SpaR family.</text>
</comment>
<sequence length="262" mass="29120">MTLEMLLEQWAIFLLVLVRILAFFTSMPLFSYRNVPAVFKIGLGVFFALILAFAIDVPEETIVFDNTYFLLLFKELLVGLSIGFIAGMLMYAVQVAGMFLDIAFGFLVANVIDPQTGAQSPLMGGYLYTFALLFLLATDGHHLILDGIYYSYSFIPIDQLFLPFGEEAVVREAMTAFTTMFAVAFQMSFPVVGSLFLIDVALGMMSRAVPQMNVFVVGLPLKIFAGLPILAISLPAFFLLTDRLFDEMFVTMRTLMELFGGS</sequence>
<organism evidence="11 12">
    <name type="scientific">Aliibacillus thermotolerans</name>
    <dbReference type="NCBI Taxonomy" id="1834418"/>
    <lineage>
        <taxon>Bacteria</taxon>
        <taxon>Bacillati</taxon>
        <taxon>Bacillota</taxon>
        <taxon>Bacilli</taxon>
        <taxon>Bacillales</taxon>
        <taxon>Bacillaceae</taxon>
        <taxon>Aliibacillus</taxon>
    </lineage>
</organism>
<keyword evidence="8 10" id="KW-0975">Bacterial flagellum</keyword>
<feature type="transmembrane region" description="Helical" evidence="10">
    <location>
        <begin position="124"/>
        <end position="144"/>
    </location>
</feature>
<evidence type="ECO:0000256" key="9">
    <source>
        <dbReference type="NCBIfam" id="TIGR01400"/>
    </source>
</evidence>
<evidence type="ECO:0000256" key="5">
    <source>
        <dbReference type="ARBA" id="ARBA00022692"/>
    </source>
</evidence>
<dbReference type="InterPro" id="IPR002010">
    <property type="entry name" value="T3SS_IM_R"/>
</dbReference>
<evidence type="ECO:0000256" key="8">
    <source>
        <dbReference type="ARBA" id="ARBA00023143"/>
    </source>
</evidence>
<keyword evidence="6 10" id="KW-1133">Transmembrane helix</keyword>
<dbReference type="NCBIfam" id="TIGR01400">
    <property type="entry name" value="fliR"/>
    <property type="match status" value="1"/>
</dbReference>
<evidence type="ECO:0000313" key="11">
    <source>
        <dbReference type="EMBL" id="MFC5628098.1"/>
    </source>
</evidence>
<comment type="subcellular location">
    <subcellularLocation>
        <location evidence="10">Cell membrane</location>
        <topology evidence="10">Multi-pass membrane protein</topology>
    </subcellularLocation>
    <subcellularLocation>
        <location evidence="10">Bacterial flagellum basal body</location>
    </subcellularLocation>
</comment>
<keyword evidence="7 10" id="KW-0472">Membrane</keyword>
<gene>
    <name evidence="11" type="primary">fliR</name>
    <name evidence="11" type="ORF">ACFPTR_04215</name>
</gene>
<evidence type="ECO:0000256" key="4">
    <source>
        <dbReference type="ARBA" id="ARBA00022475"/>
    </source>
</evidence>
<evidence type="ECO:0000256" key="6">
    <source>
        <dbReference type="ARBA" id="ARBA00022989"/>
    </source>
</evidence>
<keyword evidence="4 10" id="KW-1003">Cell membrane</keyword>
<comment type="caution">
    <text evidence="11">The sequence shown here is derived from an EMBL/GenBank/DDBJ whole genome shotgun (WGS) entry which is preliminary data.</text>
</comment>
<dbReference type="InterPro" id="IPR006303">
    <property type="entry name" value="FliR"/>
</dbReference>
<evidence type="ECO:0000256" key="1">
    <source>
        <dbReference type="ARBA" id="ARBA00002578"/>
    </source>
</evidence>
<name>A0ABW0U4N5_9BACI</name>
<feature type="transmembrane region" description="Helical" evidence="10">
    <location>
        <begin position="12"/>
        <end position="31"/>
    </location>
</feature>
<dbReference type="RefSeq" id="WP_270897989.1">
    <property type="nucleotide sequence ID" value="NZ_JBHSPF010000018.1"/>
</dbReference>
<evidence type="ECO:0000256" key="7">
    <source>
        <dbReference type="ARBA" id="ARBA00023136"/>
    </source>
</evidence>
<feature type="transmembrane region" description="Helical" evidence="10">
    <location>
        <begin position="37"/>
        <end position="55"/>
    </location>
</feature>